<dbReference type="EMBL" id="UOGD01000299">
    <property type="protein sequence ID" value="VAX25453.1"/>
    <property type="molecule type" value="Genomic_DNA"/>
</dbReference>
<dbReference type="Pfam" id="PF01966">
    <property type="entry name" value="HD"/>
    <property type="match status" value="1"/>
</dbReference>
<keyword evidence="1" id="KW-0472">Membrane</keyword>
<keyword evidence="1" id="KW-1133">Transmembrane helix</keyword>
<dbReference type="AlphaFoldDB" id="A0A3B1CL54"/>
<feature type="transmembrane region" description="Helical" evidence="1">
    <location>
        <begin position="423"/>
        <end position="443"/>
    </location>
</feature>
<proteinExistence type="predicted"/>
<evidence type="ECO:0000259" key="2">
    <source>
        <dbReference type="SMART" id="SM00471"/>
    </source>
</evidence>
<keyword evidence="1" id="KW-0812">Transmembrane</keyword>
<feature type="transmembrane region" description="Helical" evidence="1">
    <location>
        <begin position="330"/>
        <end position="348"/>
    </location>
</feature>
<keyword evidence="3" id="KW-0378">Hydrolase</keyword>
<feature type="transmembrane region" description="Helical" evidence="1">
    <location>
        <begin position="302"/>
        <end position="318"/>
    </location>
</feature>
<dbReference type="InterPro" id="IPR011624">
    <property type="entry name" value="Metal-dep_PHydrolase_7TM_extra"/>
</dbReference>
<dbReference type="InterPro" id="IPR003607">
    <property type="entry name" value="HD/PDEase_dom"/>
</dbReference>
<gene>
    <name evidence="3" type="ORF">MNBD_IGNAVI01-447</name>
</gene>
<feature type="transmembrane region" description="Helical" evidence="1">
    <location>
        <begin position="360"/>
        <end position="389"/>
    </location>
</feature>
<name>A0A3B1CL54_9ZZZZ</name>
<dbReference type="PANTHER" id="PTHR36442">
    <property type="entry name" value="CYCLIC-DI-AMP PHOSPHODIESTERASE PGPH"/>
    <property type="match status" value="1"/>
</dbReference>
<dbReference type="SUPFAM" id="SSF109604">
    <property type="entry name" value="HD-domain/PDEase-like"/>
    <property type="match status" value="1"/>
</dbReference>
<dbReference type="Pfam" id="PF07697">
    <property type="entry name" value="7TMR-HDED"/>
    <property type="match status" value="1"/>
</dbReference>
<dbReference type="CDD" id="cd00077">
    <property type="entry name" value="HDc"/>
    <property type="match status" value="1"/>
</dbReference>
<feature type="domain" description="HD/PDEase" evidence="2">
    <location>
        <begin position="506"/>
        <end position="663"/>
    </location>
</feature>
<dbReference type="Gene3D" id="1.10.3210.10">
    <property type="entry name" value="Hypothetical protein af1432"/>
    <property type="match status" value="1"/>
</dbReference>
<accession>A0A3B1CL54</accession>
<protein>
    <submittedName>
        <fullName evidence="3">Membrane protein containing HD superfamily hydrolase domain, YQFF ortholog</fullName>
    </submittedName>
</protein>
<sequence length="727" mass="82191">MDISKLRHNQHIRIILLLVTVGLIVLMFPHGEAIESDVAVNSIWIKNDLIASITFEILKDPAQIEKEREAAARKVYQVFNKDVNVPSMVLDTIHFYNKKLVSAIRKIKNNPNVQYSLNDIPLSKESFEVLKNIKSSGSRSDISLSKIFAFCDTELKRIYRRGIVNIPLSQIEKDTISVRDGKFERNYLKVNFHDIPSLSNYIDHSLRKNLGSDQTINSAVKEYLTKFIKPNIIFSKEETETAVKEAINKVPTNLGIVNENERIVAKHDRVTPEIKAKIDSYRIAKGASIGTFDTIMQNVGKFLHVLLILIPLIIYLSLFRRKIYNNNIKLMLISITFLFVSFTAFLTTQIETEQSLEYLILVPVASMLLTIVFDSRIGFYSTVVIALIVSGIRGNDYMLAITNIAAGGLAAYTVRDIKNRNQIFHSFLFVLLGYVLSIIAFGLERIDSWEVILNSSAYALSNSLLSPALTFGLIIFVEKIFGITTELTLFELTDFNSPLLKELANNAPGTFAHSMTIGSMVEKAAITIGASALLARVGAYYHDIGKTVRPEGFVENQLDNKNIHEDLSVKESVDLIIGHVTKGIELAKKYSLPNEIIDFIPMHHGTMVIDFFYNKAKELYGEQNVDINDFRYPGPKPNTKETALLMLADASESAVRSMDDPEPEKVENYVNNLIKMRIDDGQLDDSPLTFDDIKKIKESFVSILLSQHHKRIRYPKQEELEKKNDDN</sequence>
<organism evidence="3">
    <name type="scientific">hydrothermal vent metagenome</name>
    <dbReference type="NCBI Taxonomy" id="652676"/>
    <lineage>
        <taxon>unclassified sequences</taxon>
        <taxon>metagenomes</taxon>
        <taxon>ecological metagenomes</taxon>
    </lineage>
</organism>
<feature type="transmembrane region" description="Helical" evidence="1">
    <location>
        <begin position="12"/>
        <end position="31"/>
    </location>
</feature>
<reference evidence="3" key="1">
    <citation type="submission" date="2018-06" db="EMBL/GenBank/DDBJ databases">
        <authorList>
            <person name="Zhirakovskaya E."/>
        </authorList>
    </citation>
    <scope>NUCLEOTIDE SEQUENCE</scope>
</reference>
<dbReference type="PANTHER" id="PTHR36442:SF1">
    <property type="entry name" value="CYCLIC-DI-AMP PHOSPHODIESTERASE PGPH"/>
    <property type="match status" value="1"/>
</dbReference>
<feature type="transmembrane region" description="Helical" evidence="1">
    <location>
        <begin position="455"/>
        <end position="477"/>
    </location>
</feature>
<dbReference type="SMART" id="SM00471">
    <property type="entry name" value="HDc"/>
    <property type="match status" value="1"/>
</dbReference>
<evidence type="ECO:0000313" key="3">
    <source>
        <dbReference type="EMBL" id="VAX25453.1"/>
    </source>
</evidence>
<evidence type="ECO:0000256" key="1">
    <source>
        <dbReference type="SAM" id="Phobius"/>
    </source>
</evidence>
<dbReference type="InterPro" id="IPR006674">
    <property type="entry name" value="HD_domain"/>
</dbReference>
<dbReference type="InterPro" id="IPR011621">
    <property type="entry name" value="Metal-dep_PHydrolase_7TM_intra"/>
</dbReference>
<dbReference type="InterPro" id="IPR052722">
    <property type="entry name" value="PgpH_phosphodiesterase"/>
</dbReference>
<dbReference type="Pfam" id="PF07698">
    <property type="entry name" value="7TM-7TMR_HD"/>
    <property type="match status" value="1"/>
</dbReference>
<dbReference type="NCBIfam" id="TIGR00277">
    <property type="entry name" value="HDIG"/>
    <property type="match status" value="1"/>
</dbReference>
<dbReference type="InterPro" id="IPR006675">
    <property type="entry name" value="HDIG_dom"/>
</dbReference>
<dbReference type="GO" id="GO:0016787">
    <property type="term" value="F:hydrolase activity"/>
    <property type="evidence" value="ECO:0007669"/>
    <property type="project" value="UniProtKB-KW"/>
</dbReference>